<keyword evidence="3" id="KW-1185">Reference proteome</keyword>
<dbReference type="InterPro" id="IPR006059">
    <property type="entry name" value="SBP"/>
</dbReference>
<keyword evidence="1" id="KW-0812">Transmembrane</keyword>
<keyword evidence="1" id="KW-1133">Transmembrane helix</keyword>
<feature type="transmembrane region" description="Helical" evidence="1">
    <location>
        <begin position="12"/>
        <end position="29"/>
    </location>
</feature>
<evidence type="ECO:0000313" key="2">
    <source>
        <dbReference type="EMBL" id="TFE30856.1"/>
    </source>
</evidence>
<dbReference type="Gene3D" id="3.40.190.10">
    <property type="entry name" value="Periplasmic binding protein-like II"/>
    <property type="match status" value="1"/>
</dbReference>
<dbReference type="SUPFAM" id="SSF53850">
    <property type="entry name" value="Periplasmic binding protein-like II"/>
    <property type="match status" value="1"/>
</dbReference>
<dbReference type="AlphaFoldDB" id="A0A4Y8M5B2"/>
<gene>
    <name evidence="2" type="ORF">E2980_03510</name>
</gene>
<dbReference type="EMBL" id="SOMN01000002">
    <property type="protein sequence ID" value="TFE30856.1"/>
    <property type="molecule type" value="Genomic_DNA"/>
</dbReference>
<evidence type="ECO:0000256" key="1">
    <source>
        <dbReference type="SAM" id="Phobius"/>
    </source>
</evidence>
<organism evidence="2 3">
    <name type="scientific">Cohnella luojiensis</name>
    <dbReference type="NCBI Taxonomy" id="652876"/>
    <lineage>
        <taxon>Bacteria</taxon>
        <taxon>Bacillati</taxon>
        <taxon>Bacillota</taxon>
        <taxon>Bacilli</taxon>
        <taxon>Bacillales</taxon>
        <taxon>Paenibacillaceae</taxon>
        <taxon>Cohnella</taxon>
    </lineage>
</organism>
<dbReference type="OrthoDB" id="383574at2"/>
<evidence type="ECO:0000313" key="3">
    <source>
        <dbReference type="Proteomes" id="UP000297900"/>
    </source>
</evidence>
<dbReference type="Gene3D" id="2.60.120.260">
    <property type="entry name" value="Galactose-binding domain-like"/>
    <property type="match status" value="2"/>
</dbReference>
<dbReference type="RefSeq" id="WP_135150735.1">
    <property type="nucleotide sequence ID" value="NZ_SOMN01000002.1"/>
</dbReference>
<comment type="caution">
    <text evidence="2">The sequence shown here is derived from an EMBL/GenBank/DDBJ whole genome shotgun (WGS) entry which is preliminary data.</text>
</comment>
<dbReference type="Pfam" id="PF01547">
    <property type="entry name" value="SBP_bac_1"/>
    <property type="match status" value="1"/>
</dbReference>
<name>A0A4Y8M5B2_9BACL</name>
<accession>A0A4Y8M5B2</accession>
<dbReference type="PANTHER" id="PTHR43649:SF27">
    <property type="entry name" value="EXTRACELLULAR SOLUTE-BINDING PROTEIN FAMILY 1"/>
    <property type="match status" value="1"/>
</dbReference>
<dbReference type="Proteomes" id="UP000297900">
    <property type="component" value="Unassembled WGS sequence"/>
</dbReference>
<keyword evidence="1" id="KW-0472">Membrane</keyword>
<reference evidence="2 3" key="1">
    <citation type="submission" date="2019-03" db="EMBL/GenBank/DDBJ databases">
        <title>Cohnella endophytica sp. nov., a novel endophytic bacterium isolated from bark of Sonneratia apetala.</title>
        <authorList>
            <person name="Tuo L."/>
        </authorList>
    </citation>
    <scope>NUCLEOTIDE SEQUENCE [LARGE SCALE GENOMIC DNA]</scope>
    <source>
        <strain evidence="2 3">CCTCC AB 208254</strain>
    </source>
</reference>
<sequence length="1004" mass="114216">MLLKVGRVVRKYIVSLIVIIVAASSYLYWDSTRGFDDQAMANVPHYDNVDESSILADQDIKSKLEPSYLKYLESTKKEGAKDSKGIKLSFSSTEYSFVSQTGTNKETDLGGRKGTYLVLNEENSWVEYIVDIPEDGYYQFAMSYYAMKGKRSSVVRNIQIDNVYPFFQSKKMEFQRMWKEAGATSKDNQGNEFNPRREEVFGWQYREFRDAEGKVSEPFRYYLTKGKHTIRMNAVREPAAIGEFEVFSPVQVPTYADLLLEYKQKGYKEVSSYLIKLQAESSTLRSDPTLRRVEDREPSTEPLNVSAITLNSFGGDSWRKGGQWAEWEFEVPQSGLYNIGARFGSWFLNGIPTERMVLIDGAVPFREMNNVKFPFKQGWQLRGFTESITANEKDYLYYLEKGKHTLRMEVQVGSLGDVFENVIDTTHKMSLLSREILQVTGTNPDANRDWQLEKNIPNLVPRIHLMAFEIDDAMKMLYELGVPKDSSEVSTLGEARDQLLSMANNTESIPGQLGSLTDSQSSLGLWVNGLSMQSMILDYFVIKSPDQNWPKAESKAIVRAGSTVRDFFQSFTKDYSGIGNVYKDEQVLDVWVARGRDWVQIIKQMIDEDFTPETGIRVNVNVIPAGGMQLLMLAQTSGLAPDVALGVEGEVPIDFAVRGGLVDLSKFPDYAETAERFRPGALIPYKYDGGNFALPETQNFSMLFYRTDIMEELGVTEDEIPQTWQEVMDLIPLLQQNGMDFYYPHAANNPNNAINEFAPFLFQRNGELYSDGGKFSNLESPEALEAVKMWTGLYTNYKIEKQADFYNRFRTGEMPIGVADYTTYVMLSTAAPELTGWWKMKPIPGLKQADGLINRSTGGLGQTAIMFKDAINKQNAWEFMKWWTSADAQERFGSELESLLGVEARWNTANVEALTRLPWQKDDIDAVMKQWEWFREREVVLGGYYTTRHIANIWNQIVLGGTIPREAVENAAREINKELRKKREEFGDQSYGVGTVSKGGMVNE</sequence>
<protein>
    <submittedName>
        <fullName evidence="2">Extracellular solute-binding protein</fullName>
    </submittedName>
</protein>
<proteinExistence type="predicted"/>
<dbReference type="PANTHER" id="PTHR43649">
    <property type="entry name" value="ARABINOSE-BINDING PROTEIN-RELATED"/>
    <property type="match status" value="1"/>
</dbReference>
<dbReference type="InterPro" id="IPR050490">
    <property type="entry name" value="Bact_solute-bd_prot1"/>
</dbReference>